<keyword evidence="4 5" id="KW-0472">Membrane</keyword>
<name>A0A3B0XUR2_9ZZZZ</name>
<dbReference type="PROSITE" id="PS50895">
    <property type="entry name" value="SURF1"/>
    <property type="match status" value="1"/>
</dbReference>
<dbReference type="InterPro" id="IPR002994">
    <property type="entry name" value="Surf1/Shy1"/>
</dbReference>
<proteinExistence type="predicted"/>
<keyword evidence="2 5" id="KW-0812">Transmembrane</keyword>
<dbReference type="PANTHER" id="PTHR23427">
    <property type="entry name" value="SURFEIT LOCUS PROTEIN"/>
    <property type="match status" value="1"/>
</dbReference>
<dbReference type="PANTHER" id="PTHR23427:SF2">
    <property type="entry name" value="SURFEIT LOCUS PROTEIN 1"/>
    <property type="match status" value="1"/>
</dbReference>
<dbReference type="Pfam" id="PF02104">
    <property type="entry name" value="SURF1"/>
    <property type="match status" value="1"/>
</dbReference>
<dbReference type="CDD" id="cd06662">
    <property type="entry name" value="SURF1"/>
    <property type="match status" value="1"/>
</dbReference>
<evidence type="ECO:0000256" key="3">
    <source>
        <dbReference type="ARBA" id="ARBA00022989"/>
    </source>
</evidence>
<evidence type="ECO:0000256" key="1">
    <source>
        <dbReference type="ARBA" id="ARBA00004370"/>
    </source>
</evidence>
<feature type="transmembrane region" description="Helical" evidence="5">
    <location>
        <begin position="218"/>
        <end position="237"/>
    </location>
</feature>
<evidence type="ECO:0000313" key="6">
    <source>
        <dbReference type="EMBL" id="VAW60066.1"/>
    </source>
</evidence>
<evidence type="ECO:0000256" key="5">
    <source>
        <dbReference type="SAM" id="Phobius"/>
    </source>
</evidence>
<dbReference type="AlphaFoldDB" id="A0A3B0XUR2"/>
<organism evidence="6">
    <name type="scientific">hydrothermal vent metagenome</name>
    <dbReference type="NCBI Taxonomy" id="652676"/>
    <lineage>
        <taxon>unclassified sequences</taxon>
        <taxon>metagenomes</taxon>
        <taxon>ecological metagenomes</taxon>
    </lineage>
</organism>
<dbReference type="InterPro" id="IPR045214">
    <property type="entry name" value="Surf1/Surf4"/>
</dbReference>
<evidence type="ECO:0000256" key="4">
    <source>
        <dbReference type="ARBA" id="ARBA00023136"/>
    </source>
</evidence>
<gene>
    <name evidence="6" type="ORF">MNBD_GAMMA08-2883</name>
</gene>
<comment type="subcellular location">
    <subcellularLocation>
        <location evidence="1">Membrane</location>
    </subcellularLocation>
</comment>
<keyword evidence="3 5" id="KW-1133">Transmembrane helix</keyword>
<protein>
    <submittedName>
        <fullName evidence="6">Cytochrome oxidase biogenesis protein Surf1, facilitates heme A insertion</fullName>
    </submittedName>
</protein>
<dbReference type="GO" id="GO:0016020">
    <property type="term" value="C:membrane"/>
    <property type="evidence" value="ECO:0007669"/>
    <property type="project" value="UniProtKB-SubCell"/>
</dbReference>
<dbReference type="EMBL" id="UOFH01000120">
    <property type="protein sequence ID" value="VAW60066.1"/>
    <property type="molecule type" value="Genomic_DNA"/>
</dbReference>
<accession>A0A3B0XUR2</accession>
<evidence type="ECO:0000256" key="2">
    <source>
        <dbReference type="ARBA" id="ARBA00022692"/>
    </source>
</evidence>
<feature type="transmembrane region" description="Helical" evidence="5">
    <location>
        <begin position="15"/>
        <end position="34"/>
    </location>
</feature>
<reference evidence="6" key="1">
    <citation type="submission" date="2018-06" db="EMBL/GenBank/DDBJ databases">
        <authorList>
            <person name="Zhirakovskaya E."/>
        </authorList>
    </citation>
    <scope>NUCLEOTIDE SEQUENCE</scope>
</reference>
<sequence>MSGIQIKHYIFNPSLIPSIVTAALLYLMISLGFWQLDRADYKANLQTLIESKQDLQAIALSSISKKEDEWLYQPVFIDGQFDEKHQIFLDNQVHNMVAGYSVFTPLMISDNEAILVNRGWLPLGKSRSELPTVILTDENISRINGLTARPPSKGLVLSNNANHYTQWPTVLQYIDLQEIEKKLKYKLLPMVLIMNQAKQTSLEILPVKINMRSEKHTAYAFQWYGLSLALFIIYIVVNTKNTKKK</sequence>